<accession>A0ABN2J6J1</accession>
<gene>
    <name evidence="2" type="ORF">GCM10009765_79250</name>
</gene>
<proteinExistence type="predicted"/>
<organism evidence="2 3">
    <name type="scientific">Fodinicola feengrottensis</name>
    <dbReference type="NCBI Taxonomy" id="435914"/>
    <lineage>
        <taxon>Bacteria</taxon>
        <taxon>Bacillati</taxon>
        <taxon>Actinomycetota</taxon>
        <taxon>Actinomycetes</taxon>
        <taxon>Mycobacteriales</taxon>
        <taxon>Fodinicola</taxon>
    </lineage>
</organism>
<dbReference type="Proteomes" id="UP001500618">
    <property type="component" value="Unassembled WGS sequence"/>
</dbReference>
<dbReference type="Pfam" id="PF01872">
    <property type="entry name" value="RibD_C"/>
    <property type="match status" value="1"/>
</dbReference>
<comment type="caution">
    <text evidence="2">The sequence shown here is derived from an EMBL/GenBank/DDBJ whole genome shotgun (WGS) entry which is preliminary data.</text>
</comment>
<evidence type="ECO:0000313" key="2">
    <source>
        <dbReference type="EMBL" id="GAA1719004.1"/>
    </source>
</evidence>
<protein>
    <submittedName>
        <fullName evidence="2">Dihydrofolate reductase family protein</fullName>
    </submittedName>
</protein>
<evidence type="ECO:0000259" key="1">
    <source>
        <dbReference type="Pfam" id="PF01872"/>
    </source>
</evidence>
<evidence type="ECO:0000313" key="3">
    <source>
        <dbReference type="Proteomes" id="UP001500618"/>
    </source>
</evidence>
<dbReference type="InterPro" id="IPR002734">
    <property type="entry name" value="RibDG_C"/>
</dbReference>
<name>A0ABN2J6J1_9ACTN</name>
<dbReference type="PANTHER" id="PTHR38011">
    <property type="entry name" value="DIHYDROFOLATE REDUCTASE FAMILY PROTEIN (AFU_ORTHOLOGUE AFUA_8G06820)"/>
    <property type="match status" value="1"/>
</dbReference>
<feature type="domain" description="Bacterial bifunctional deaminase-reductase C-terminal" evidence="1">
    <location>
        <begin position="2"/>
        <end position="173"/>
    </location>
</feature>
<dbReference type="RefSeq" id="WP_344315145.1">
    <property type="nucleotide sequence ID" value="NZ_BAAANY010000043.1"/>
</dbReference>
<sequence length="181" mass="19386">MRKVTAGLFSSIDGVVQAPNEWQFSFDEEMGVALNALLAEQDAVLLGRVTFTEWAGYWPTSTDEPFASWINSTQKYVASSTLDSVDQWSKSTLIEGSVTDFVAELRAQDGGTIGTAGSPTLVRSLIAADLIDELTLMISPVVAGGGRQRLFADDSALTKFSLAKAQPTSSGVIIATYRPTK</sequence>
<reference evidence="2 3" key="1">
    <citation type="journal article" date="2019" name="Int. J. Syst. Evol. Microbiol.">
        <title>The Global Catalogue of Microorganisms (GCM) 10K type strain sequencing project: providing services to taxonomists for standard genome sequencing and annotation.</title>
        <authorList>
            <consortium name="The Broad Institute Genomics Platform"/>
            <consortium name="The Broad Institute Genome Sequencing Center for Infectious Disease"/>
            <person name="Wu L."/>
            <person name="Ma J."/>
        </authorList>
    </citation>
    <scope>NUCLEOTIDE SEQUENCE [LARGE SCALE GENOMIC DNA]</scope>
    <source>
        <strain evidence="2 3">JCM 14718</strain>
    </source>
</reference>
<dbReference type="InterPro" id="IPR050765">
    <property type="entry name" value="Riboflavin_Biosynth_HTPR"/>
</dbReference>
<dbReference type="InterPro" id="IPR024072">
    <property type="entry name" value="DHFR-like_dom_sf"/>
</dbReference>
<dbReference type="PANTHER" id="PTHR38011:SF2">
    <property type="entry name" value="BIFUNCTIONAL DEAMINASE-REDUCTASE DOMAIN PROTEIN"/>
    <property type="match status" value="1"/>
</dbReference>
<dbReference type="EMBL" id="BAAANY010000043">
    <property type="protein sequence ID" value="GAA1719004.1"/>
    <property type="molecule type" value="Genomic_DNA"/>
</dbReference>
<dbReference type="SUPFAM" id="SSF53597">
    <property type="entry name" value="Dihydrofolate reductase-like"/>
    <property type="match status" value="1"/>
</dbReference>
<keyword evidence="3" id="KW-1185">Reference proteome</keyword>
<dbReference type="Gene3D" id="3.40.430.10">
    <property type="entry name" value="Dihydrofolate Reductase, subunit A"/>
    <property type="match status" value="1"/>
</dbReference>